<dbReference type="AlphaFoldDB" id="A0A4Q7ZDM1"/>
<dbReference type="GO" id="GO:0016020">
    <property type="term" value="C:membrane"/>
    <property type="evidence" value="ECO:0007669"/>
    <property type="project" value="InterPro"/>
</dbReference>
<dbReference type="Pfam" id="PF22673">
    <property type="entry name" value="MCP-like_PDC_1"/>
    <property type="match status" value="1"/>
</dbReference>
<dbReference type="InterPro" id="IPR004090">
    <property type="entry name" value="Chemotax_Me-accpt_rcpt"/>
</dbReference>
<keyword evidence="3 5" id="KW-0807">Transducer</keyword>
<accession>A0A4Q7ZDM1</accession>
<feature type="domain" description="HAMP" evidence="8">
    <location>
        <begin position="265"/>
        <end position="319"/>
    </location>
</feature>
<name>A0A4Q7ZDM1_9ACTN</name>
<dbReference type="GO" id="GO:0004888">
    <property type="term" value="F:transmembrane signaling receptor activity"/>
    <property type="evidence" value="ECO:0007669"/>
    <property type="project" value="InterPro"/>
</dbReference>
<evidence type="ECO:0000256" key="5">
    <source>
        <dbReference type="PROSITE-ProRule" id="PRU00284"/>
    </source>
</evidence>
<evidence type="ECO:0000256" key="4">
    <source>
        <dbReference type="ARBA" id="ARBA00029447"/>
    </source>
</evidence>
<dbReference type="PROSITE" id="PS50885">
    <property type="entry name" value="HAMP"/>
    <property type="match status" value="1"/>
</dbReference>
<feature type="transmembrane region" description="Helical" evidence="6">
    <location>
        <begin position="245"/>
        <end position="267"/>
    </location>
</feature>
<dbReference type="CDD" id="cd12913">
    <property type="entry name" value="PDC1_MCP_like"/>
    <property type="match status" value="1"/>
</dbReference>
<keyword evidence="6" id="KW-0472">Membrane</keyword>
<dbReference type="GO" id="GO:0006935">
    <property type="term" value="P:chemotaxis"/>
    <property type="evidence" value="ECO:0007669"/>
    <property type="project" value="InterPro"/>
</dbReference>
<reference evidence="9 10" key="1">
    <citation type="submission" date="2019-02" db="EMBL/GenBank/DDBJ databases">
        <title>Sequencing the genomes of 1000 actinobacteria strains.</title>
        <authorList>
            <person name="Klenk H.-P."/>
        </authorList>
    </citation>
    <scope>NUCLEOTIDE SEQUENCE [LARGE SCALE GENOMIC DNA]</scope>
    <source>
        <strain evidence="9 10">DSM 45162</strain>
    </source>
</reference>
<dbReference type="SMART" id="SM00304">
    <property type="entry name" value="HAMP"/>
    <property type="match status" value="1"/>
</dbReference>
<feature type="domain" description="Methyl-accepting transducer" evidence="7">
    <location>
        <begin position="324"/>
        <end position="553"/>
    </location>
</feature>
<organism evidence="9 10">
    <name type="scientific">Krasilnikovia cinnamomea</name>
    <dbReference type="NCBI Taxonomy" id="349313"/>
    <lineage>
        <taxon>Bacteria</taxon>
        <taxon>Bacillati</taxon>
        <taxon>Actinomycetota</taxon>
        <taxon>Actinomycetes</taxon>
        <taxon>Micromonosporales</taxon>
        <taxon>Micromonosporaceae</taxon>
        <taxon>Krasilnikovia</taxon>
    </lineage>
</organism>
<keyword evidence="2 6" id="KW-1133">Transmembrane helix</keyword>
<dbReference type="InterPro" id="IPR004089">
    <property type="entry name" value="MCPsignal_dom"/>
</dbReference>
<evidence type="ECO:0000256" key="3">
    <source>
        <dbReference type="ARBA" id="ARBA00023224"/>
    </source>
</evidence>
<dbReference type="EMBL" id="SHKY01000001">
    <property type="protein sequence ID" value="RZU48344.1"/>
    <property type="molecule type" value="Genomic_DNA"/>
</dbReference>
<dbReference type="PANTHER" id="PTHR32089">
    <property type="entry name" value="METHYL-ACCEPTING CHEMOTAXIS PROTEIN MCPB"/>
    <property type="match status" value="1"/>
</dbReference>
<evidence type="ECO:0000256" key="2">
    <source>
        <dbReference type="ARBA" id="ARBA00022989"/>
    </source>
</evidence>
<dbReference type="CDD" id="cd11386">
    <property type="entry name" value="MCP_signal"/>
    <property type="match status" value="1"/>
</dbReference>
<protein>
    <submittedName>
        <fullName evidence="9">Methyl-accepting chemotaxis sensory transducer with Cache sensor</fullName>
    </submittedName>
</protein>
<dbReference type="SMART" id="SM00283">
    <property type="entry name" value="MA"/>
    <property type="match status" value="1"/>
</dbReference>
<comment type="caution">
    <text evidence="9">The sequence shown here is derived from an EMBL/GenBank/DDBJ whole genome shotgun (WGS) entry which is preliminary data.</text>
</comment>
<evidence type="ECO:0000313" key="10">
    <source>
        <dbReference type="Proteomes" id="UP000292564"/>
    </source>
</evidence>
<dbReference type="CDD" id="cd06225">
    <property type="entry name" value="HAMP"/>
    <property type="match status" value="1"/>
</dbReference>
<sequence length="582" mass="61545">MAQLKKDGITDRKLVGGLVGATLQRHPEFFGMSTGWEPNAFDGRDSKFRNVAPSDATGRFIPYWYRDGDKLRNDPLVDYDKPGAGDWYLQPRANGKSMVVDPYVYPVNGQDVLMTTATSPILVDGRFAGVVTVDLALADLRTSLAAEKPYGTGYQALVTAGGAVVAHPRAELLGKPLPGAVAGSVRAAVHGGNAVRWIGHDDYLRDEATEVVASVKLATGDAWALLVAVPDRTITAAANGMVRSLLIAAIVAFLVAGALVWMLGTGLTRPIHRLRNRLVEIADGDSDLTQRVDDARRDEIGQLGAAFNRFTTKIADVVRHIDDKAERVAISAGSLTTASEQMRGTAEHGAERAATVTEAADRVSGNVQTIAAGAEQMDASIREIAHSTSEAARVGKRAAEVAQATTQSVAKLGESSTEISEVVKVITAIAEQTNLLALNATIEAARAGEMGKGFAVVAGEVKELAQETARATDDITRRVQMIQTDTATAVAAIDEIVEVVDRINELQTTIASAVEEQTATTREMSRNVAEAATGTTDIAQTIGGVAESVHQMNAGSGTTDQAARELAGLSAHLRSLVGQFRF</sequence>
<dbReference type="Gene3D" id="1.10.287.950">
    <property type="entry name" value="Methyl-accepting chemotaxis protein"/>
    <property type="match status" value="1"/>
</dbReference>
<evidence type="ECO:0000313" key="9">
    <source>
        <dbReference type="EMBL" id="RZU48344.1"/>
    </source>
</evidence>
<evidence type="ECO:0000256" key="1">
    <source>
        <dbReference type="ARBA" id="ARBA00022692"/>
    </source>
</evidence>
<dbReference type="Pfam" id="PF00015">
    <property type="entry name" value="MCPsignal"/>
    <property type="match status" value="1"/>
</dbReference>
<dbReference type="RefSeq" id="WP_130507607.1">
    <property type="nucleotide sequence ID" value="NZ_SHKY01000001.1"/>
</dbReference>
<comment type="similarity">
    <text evidence="4">Belongs to the methyl-accepting chemotaxis (MCP) protein family.</text>
</comment>
<dbReference type="Gene3D" id="3.30.450.20">
    <property type="entry name" value="PAS domain"/>
    <property type="match status" value="2"/>
</dbReference>
<evidence type="ECO:0000259" key="7">
    <source>
        <dbReference type="PROSITE" id="PS50111"/>
    </source>
</evidence>
<keyword evidence="10" id="KW-1185">Reference proteome</keyword>
<evidence type="ECO:0000256" key="6">
    <source>
        <dbReference type="SAM" id="Phobius"/>
    </source>
</evidence>
<dbReference type="PANTHER" id="PTHR32089:SF112">
    <property type="entry name" value="LYSOZYME-LIKE PROTEIN-RELATED"/>
    <property type="match status" value="1"/>
</dbReference>
<keyword evidence="1 6" id="KW-0812">Transmembrane</keyword>
<dbReference type="Pfam" id="PF00672">
    <property type="entry name" value="HAMP"/>
    <property type="match status" value="1"/>
</dbReference>
<proteinExistence type="inferred from homology"/>
<dbReference type="OrthoDB" id="1115140at2"/>
<dbReference type="SUPFAM" id="SSF58104">
    <property type="entry name" value="Methyl-accepting chemotaxis protein (MCP) signaling domain"/>
    <property type="match status" value="1"/>
</dbReference>
<dbReference type="Proteomes" id="UP000292564">
    <property type="component" value="Unassembled WGS sequence"/>
</dbReference>
<gene>
    <name evidence="9" type="ORF">EV385_0057</name>
</gene>
<dbReference type="PROSITE" id="PS50111">
    <property type="entry name" value="CHEMOTAXIS_TRANSDUC_2"/>
    <property type="match status" value="1"/>
</dbReference>
<evidence type="ECO:0000259" key="8">
    <source>
        <dbReference type="PROSITE" id="PS50885"/>
    </source>
</evidence>
<dbReference type="InterPro" id="IPR003660">
    <property type="entry name" value="HAMP_dom"/>
</dbReference>
<dbReference type="PRINTS" id="PR00260">
    <property type="entry name" value="CHEMTRNSDUCR"/>
</dbReference>
<dbReference type="GO" id="GO:0007165">
    <property type="term" value="P:signal transduction"/>
    <property type="evidence" value="ECO:0007669"/>
    <property type="project" value="UniProtKB-KW"/>
</dbReference>